<accession>A0A7X1FAK8</accession>
<organism evidence="4 5">
    <name type="scientific">Novosphingobium aerophilum</name>
    <dbReference type="NCBI Taxonomy" id="2839843"/>
    <lineage>
        <taxon>Bacteria</taxon>
        <taxon>Pseudomonadati</taxon>
        <taxon>Pseudomonadota</taxon>
        <taxon>Alphaproteobacteria</taxon>
        <taxon>Sphingomonadales</taxon>
        <taxon>Sphingomonadaceae</taxon>
        <taxon>Novosphingobium</taxon>
    </lineage>
</organism>
<dbReference type="RefSeq" id="WP_185684839.1">
    <property type="nucleotide sequence ID" value="NZ_JACLAU010000049.1"/>
</dbReference>
<dbReference type="EMBL" id="JACLAU010000049">
    <property type="protein sequence ID" value="MBC2653462.1"/>
    <property type="molecule type" value="Genomic_DNA"/>
</dbReference>
<keyword evidence="5" id="KW-1185">Reference proteome</keyword>
<dbReference type="GO" id="GO:0005737">
    <property type="term" value="C:cytoplasm"/>
    <property type="evidence" value="ECO:0007669"/>
    <property type="project" value="TreeGrafter"/>
</dbReference>
<dbReference type="PROSITE" id="PS51318">
    <property type="entry name" value="TAT"/>
    <property type="match status" value="1"/>
</dbReference>
<dbReference type="Proteomes" id="UP000520156">
    <property type="component" value="Unassembled WGS sequence"/>
</dbReference>
<evidence type="ECO:0000313" key="4">
    <source>
        <dbReference type="EMBL" id="MBC2653462.1"/>
    </source>
</evidence>
<dbReference type="PANTHER" id="PTHR13847">
    <property type="entry name" value="SARCOSINE DEHYDROGENASE-RELATED"/>
    <property type="match status" value="1"/>
</dbReference>
<gene>
    <name evidence="4" type="ORF">H7F49_17390</name>
</gene>
<dbReference type="InterPro" id="IPR006311">
    <property type="entry name" value="TAT_signal"/>
</dbReference>
<feature type="transmembrane region" description="Helical" evidence="2">
    <location>
        <begin position="49"/>
        <end position="67"/>
    </location>
</feature>
<keyword evidence="2" id="KW-1133">Transmembrane helix</keyword>
<dbReference type="Pfam" id="PF01266">
    <property type="entry name" value="DAO"/>
    <property type="match status" value="1"/>
</dbReference>
<sequence>MTRQPQSALTGFSAFDRRRFLALSATAAAATALGGVASAQGSQRGRPHVAIIGGGVIGMVTAWHLLARKVGVTLIDPAPGQGCTQGSFAMLIATQPGRDEAFNTFYIKAIAEWHRFQRDIGPQLPVQWGGIVNWAKPGALATELDAARVRLTGWGANAVALDRSDITDLCPGTVVGEFGAGYFQPDQGAVDVNQLMAVLTAHVTRAGCRFVRSRVTDIAVAPSGTTGLITDDGTIVADQIVLAAGSANAEFAARLGAHVPLDLPSGVLAISQPTKPLLRRILNGPLGSIKQNADGRIVTGLDYKPGAMAQDRSASYGHMLLNTAARTVPELRGIALDRVVYGAVPIPAHDQMPVMGRLPGSPSVYVINAMSGVTVAPLLARMATTEIVGGLRLEALASFRPERFSAAL</sequence>
<proteinExistence type="predicted"/>
<protein>
    <submittedName>
        <fullName evidence="4">FAD-binding oxidoreductase</fullName>
    </submittedName>
</protein>
<evidence type="ECO:0000259" key="3">
    <source>
        <dbReference type="Pfam" id="PF01266"/>
    </source>
</evidence>
<keyword evidence="2" id="KW-0812">Transmembrane</keyword>
<dbReference type="Gene3D" id="3.30.9.10">
    <property type="entry name" value="D-Amino Acid Oxidase, subunit A, domain 2"/>
    <property type="match status" value="1"/>
</dbReference>
<dbReference type="GO" id="GO:0016491">
    <property type="term" value="F:oxidoreductase activity"/>
    <property type="evidence" value="ECO:0007669"/>
    <property type="project" value="UniProtKB-KW"/>
</dbReference>
<comment type="caution">
    <text evidence="4">The sequence shown here is derived from an EMBL/GenBank/DDBJ whole genome shotgun (WGS) entry which is preliminary data.</text>
</comment>
<dbReference type="PANTHER" id="PTHR13847:SF289">
    <property type="entry name" value="GLYCINE OXIDASE"/>
    <property type="match status" value="1"/>
</dbReference>
<dbReference type="SUPFAM" id="SSF51905">
    <property type="entry name" value="FAD/NAD(P)-binding domain"/>
    <property type="match status" value="1"/>
</dbReference>
<feature type="domain" description="FAD dependent oxidoreductase" evidence="3">
    <location>
        <begin position="48"/>
        <end position="384"/>
    </location>
</feature>
<evidence type="ECO:0000313" key="5">
    <source>
        <dbReference type="Proteomes" id="UP000520156"/>
    </source>
</evidence>
<name>A0A7X1FAK8_9SPHN</name>
<dbReference type="InterPro" id="IPR006076">
    <property type="entry name" value="FAD-dep_OxRdtase"/>
</dbReference>
<keyword evidence="1" id="KW-0560">Oxidoreductase</keyword>
<dbReference type="InterPro" id="IPR036188">
    <property type="entry name" value="FAD/NAD-bd_sf"/>
</dbReference>
<evidence type="ECO:0000256" key="2">
    <source>
        <dbReference type="SAM" id="Phobius"/>
    </source>
</evidence>
<keyword evidence="2" id="KW-0472">Membrane</keyword>
<dbReference type="Gene3D" id="3.50.50.60">
    <property type="entry name" value="FAD/NAD(P)-binding domain"/>
    <property type="match status" value="1"/>
</dbReference>
<reference evidence="4 5" key="1">
    <citation type="submission" date="2020-08" db="EMBL/GenBank/DDBJ databases">
        <title>The genome sequence of Novosphingobium flavum 4Y4.</title>
        <authorList>
            <person name="Liu Y."/>
        </authorList>
    </citation>
    <scope>NUCLEOTIDE SEQUENCE [LARGE SCALE GENOMIC DNA]</scope>
    <source>
        <strain evidence="4 5">4Y4</strain>
    </source>
</reference>
<evidence type="ECO:0000256" key="1">
    <source>
        <dbReference type="ARBA" id="ARBA00023002"/>
    </source>
</evidence>
<dbReference type="AlphaFoldDB" id="A0A7X1FAK8"/>